<keyword evidence="8" id="KW-0812">Transmembrane</keyword>
<dbReference type="InterPro" id="IPR036188">
    <property type="entry name" value="FAD/NAD-bd_sf"/>
</dbReference>
<evidence type="ECO:0000313" key="11">
    <source>
        <dbReference type="Proteomes" id="UP001239909"/>
    </source>
</evidence>
<keyword evidence="8" id="KW-1133">Transmembrane helix</keyword>
<comment type="similarity">
    <text evidence="3">Belongs to the UbiH/COQ6 family.</text>
</comment>
<protein>
    <submittedName>
        <fullName evidence="10">FAD-dependent monooxygenase</fullName>
    </submittedName>
</protein>
<comment type="caution">
    <text evidence="10">The sequence shown here is derived from an EMBL/GenBank/DDBJ whole genome shotgun (WGS) entry which is preliminary data.</text>
</comment>
<sequence>MTDRDFDIAIVGGGLVGSALALVLARAGLSVALLDRVAAETRAAPDFDGRAYAVALGSSRLLAVAGLWARLAPQAQEIRDIEVGEGAGSPALLHFDPRGLVERPVGWIVEDHHLRLALLEALAAPEAGATHLAPAAVASVDYAPGAARIALEDGRAITARLAVAADGRRSALAAAAGIGRIGWSYAQTGLVAAVAHEAEHGGLAHQSFFPGGPFAVLPLTGRRSAIVWSEEAGRAAALMRLGEDAYLAELRRRIGPRLGRLALIGRRWAYPLDLTLAERYAAPRLALVGDAAHGVHPIAGQGMNMGLRDVAALAEVLVEAARRGEDIGAIDVLRRYEAWRRFDAGCLALGMDALNRLFSNASGALSVLRQAGLAAVGASPALGRALMREAEGLAGEVPRLMRGEPL</sequence>
<dbReference type="PRINTS" id="PR00420">
    <property type="entry name" value="RNGMNOXGNASE"/>
</dbReference>
<feature type="transmembrane region" description="Helical" evidence="8">
    <location>
        <begin position="7"/>
        <end position="29"/>
    </location>
</feature>
<evidence type="ECO:0000256" key="1">
    <source>
        <dbReference type="ARBA" id="ARBA00001974"/>
    </source>
</evidence>
<evidence type="ECO:0000313" key="10">
    <source>
        <dbReference type="EMBL" id="GMG80879.1"/>
    </source>
</evidence>
<reference evidence="10 11" key="1">
    <citation type="submission" date="2023-04" db="EMBL/GenBank/DDBJ databases">
        <title>Marinoamorphus aggregata gen. nov., sp. Nov., isolate from tissue of brittle star Ophioplocus japonicus.</title>
        <authorList>
            <person name="Kawano K."/>
            <person name="Sawayama S."/>
            <person name="Nakagawa S."/>
        </authorList>
    </citation>
    <scope>NUCLEOTIDE SEQUENCE [LARGE SCALE GENOMIC DNA]</scope>
    <source>
        <strain evidence="10 11">NKW23</strain>
    </source>
</reference>
<dbReference type="InterPro" id="IPR002938">
    <property type="entry name" value="FAD-bd"/>
</dbReference>
<keyword evidence="5" id="KW-0274">FAD</keyword>
<dbReference type="Pfam" id="PF01494">
    <property type="entry name" value="FAD_binding_3"/>
    <property type="match status" value="1"/>
</dbReference>
<evidence type="ECO:0000256" key="5">
    <source>
        <dbReference type="ARBA" id="ARBA00022827"/>
    </source>
</evidence>
<keyword evidence="4" id="KW-0285">Flavoprotein</keyword>
<evidence type="ECO:0000256" key="4">
    <source>
        <dbReference type="ARBA" id="ARBA00022630"/>
    </source>
</evidence>
<feature type="domain" description="FAD-binding" evidence="9">
    <location>
        <begin position="6"/>
        <end position="322"/>
    </location>
</feature>
<keyword evidence="11" id="KW-1185">Reference proteome</keyword>
<name>A0ABQ6LJN3_9RHOB</name>
<dbReference type="PANTHER" id="PTHR43876:SF7">
    <property type="entry name" value="UBIQUINONE BIOSYNTHESIS MONOOXYGENASE COQ6, MITOCHONDRIAL"/>
    <property type="match status" value="1"/>
</dbReference>
<dbReference type="PANTHER" id="PTHR43876">
    <property type="entry name" value="UBIQUINONE BIOSYNTHESIS MONOOXYGENASE COQ6, MITOCHONDRIAL"/>
    <property type="match status" value="1"/>
</dbReference>
<evidence type="ECO:0000256" key="8">
    <source>
        <dbReference type="SAM" id="Phobius"/>
    </source>
</evidence>
<dbReference type="NCBIfam" id="TIGR01988">
    <property type="entry name" value="Ubi-OHases"/>
    <property type="match status" value="1"/>
</dbReference>
<dbReference type="Gene3D" id="3.50.50.60">
    <property type="entry name" value="FAD/NAD(P)-binding domain"/>
    <property type="match status" value="2"/>
</dbReference>
<accession>A0ABQ6LJN3</accession>
<comment type="pathway">
    <text evidence="2">Cofactor biosynthesis; ubiquinone biosynthesis.</text>
</comment>
<proteinExistence type="inferred from homology"/>
<organism evidence="10 11">
    <name type="scientific">Paralimibaculum aggregatum</name>
    <dbReference type="NCBI Taxonomy" id="3036245"/>
    <lineage>
        <taxon>Bacteria</taxon>
        <taxon>Pseudomonadati</taxon>
        <taxon>Pseudomonadota</taxon>
        <taxon>Alphaproteobacteria</taxon>
        <taxon>Rhodobacterales</taxon>
        <taxon>Paracoccaceae</taxon>
        <taxon>Paralimibaculum</taxon>
    </lineage>
</organism>
<dbReference type="InterPro" id="IPR051205">
    <property type="entry name" value="UbiH/COQ6_monooxygenase"/>
</dbReference>
<evidence type="ECO:0000256" key="2">
    <source>
        <dbReference type="ARBA" id="ARBA00004749"/>
    </source>
</evidence>
<dbReference type="SUPFAM" id="SSF51905">
    <property type="entry name" value="FAD/NAD(P)-binding domain"/>
    <property type="match status" value="1"/>
</dbReference>
<evidence type="ECO:0000259" key="9">
    <source>
        <dbReference type="Pfam" id="PF01494"/>
    </source>
</evidence>
<evidence type="ECO:0000256" key="6">
    <source>
        <dbReference type="ARBA" id="ARBA00023002"/>
    </source>
</evidence>
<evidence type="ECO:0000256" key="3">
    <source>
        <dbReference type="ARBA" id="ARBA00005349"/>
    </source>
</evidence>
<keyword evidence="8" id="KW-0472">Membrane</keyword>
<evidence type="ECO:0000256" key="7">
    <source>
        <dbReference type="ARBA" id="ARBA00023033"/>
    </source>
</evidence>
<dbReference type="EMBL" id="BSYI01000001">
    <property type="protein sequence ID" value="GMG80879.1"/>
    <property type="molecule type" value="Genomic_DNA"/>
</dbReference>
<dbReference type="InterPro" id="IPR018168">
    <property type="entry name" value="Ubi_Hdrlase_CS"/>
</dbReference>
<dbReference type="GO" id="GO:0004497">
    <property type="term" value="F:monooxygenase activity"/>
    <property type="evidence" value="ECO:0007669"/>
    <property type="project" value="UniProtKB-KW"/>
</dbReference>
<dbReference type="RefSeq" id="WP_285669505.1">
    <property type="nucleotide sequence ID" value="NZ_BSYI01000001.1"/>
</dbReference>
<gene>
    <name evidence="10" type="ORF">LNKW23_00910</name>
</gene>
<keyword evidence="6" id="KW-0560">Oxidoreductase</keyword>
<dbReference type="Proteomes" id="UP001239909">
    <property type="component" value="Unassembled WGS sequence"/>
</dbReference>
<comment type="cofactor">
    <cofactor evidence="1">
        <name>FAD</name>
        <dbReference type="ChEBI" id="CHEBI:57692"/>
    </cofactor>
</comment>
<dbReference type="InterPro" id="IPR010971">
    <property type="entry name" value="UbiH/COQ6"/>
</dbReference>
<keyword evidence="7 10" id="KW-0503">Monooxygenase</keyword>
<dbReference type="PROSITE" id="PS01304">
    <property type="entry name" value="UBIH"/>
    <property type="match status" value="1"/>
</dbReference>